<keyword evidence="3" id="KW-0808">Transferase</keyword>
<evidence type="ECO:0000259" key="2">
    <source>
        <dbReference type="Pfam" id="PF13439"/>
    </source>
</evidence>
<dbReference type="Gene3D" id="3.40.50.2000">
    <property type="entry name" value="Glycogen Phosphorylase B"/>
    <property type="match status" value="2"/>
</dbReference>
<dbReference type="InterPro" id="IPR001296">
    <property type="entry name" value="Glyco_trans_1"/>
</dbReference>
<protein>
    <submittedName>
        <fullName evidence="3">Mannosylfructose-phosphate synthase</fullName>
        <ecNumber evidence="3">2.4.1.246</ecNumber>
    </submittedName>
</protein>
<dbReference type="Pfam" id="PF00534">
    <property type="entry name" value="Glycos_transf_1"/>
    <property type="match status" value="1"/>
</dbReference>
<dbReference type="EC" id="2.4.1.246" evidence="3"/>
<dbReference type="InterPro" id="IPR050194">
    <property type="entry name" value="Glycosyltransferase_grp1"/>
</dbReference>
<gene>
    <name evidence="3" type="primary">mfpsA_2</name>
    <name evidence="3" type="ORF">ERS852571_01216</name>
</gene>
<dbReference type="InterPro" id="IPR028098">
    <property type="entry name" value="Glyco_trans_4-like_N"/>
</dbReference>
<organism evidence="3 4">
    <name type="scientific">Anaerostipes hadrus</name>
    <dbReference type="NCBI Taxonomy" id="649756"/>
    <lineage>
        <taxon>Bacteria</taxon>
        <taxon>Bacillati</taxon>
        <taxon>Bacillota</taxon>
        <taxon>Clostridia</taxon>
        <taxon>Lachnospirales</taxon>
        <taxon>Lachnospiraceae</taxon>
        <taxon>Anaerostipes</taxon>
    </lineage>
</organism>
<dbReference type="PANTHER" id="PTHR45947:SF3">
    <property type="entry name" value="SULFOQUINOVOSYL TRANSFERASE SQD2"/>
    <property type="match status" value="1"/>
</dbReference>
<dbReference type="SUPFAM" id="SSF53756">
    <property type="entry name" value="UDP-Glycosyltransferase/glycogen phosphorylase"/>
    <property type="match status" value="1"/>
</dbReference>
<feature type="domain" description="Glycosyl transferase family 1" evidence="1">
    <location>
        <begin position="185"/>
        <end position="301"/>
    </location>
</feature>
<dbReference type="RefSeq" id="WP_070097259.1">
    <property type="nucleotide sequence ID" value="NZ_CYXY01000006.1"/>
</dbReference>
<accession>A0A173SGI9</accession>
<dbReference type="GO" id="GO:0103011">
    <property type="term" value="F:mannosylfructose-phosphate synthase activity"/>
    <property type="evidence" value="ECO:0007669"/>
    <property type="project" value="UniProtKB-EC"/>
</dbReference>
<keyword evidence="3" id="KW-0328">Glycosyltransferase</keyword>
<proteinExistence type="predicted"/>
<dbReference type="Proteomes" id="UP000095553">
    <property type="component" value="Unassembled WGS sequence"/>
</dbReference>
<dbReference type="PANTHER" id="PTHR45947">
    <property type="entry name" value="SULFOQUINOVOSYL TRANSFERASE SQD2"/>
    <property type="match status" value="1"/>
</dbReference>
<dbReference type="AlphaFoldDB" id="A0A173SGI9"/>
<evidence type="ECO:0000313" key="3">
    <source>
        <dbReference type="EMBL" id="CUM89492.1"/>
    </source>
</evidence>
<dbReference type="EMBL" id="CYXY01000006">
    <property type="protein sequence ID" value="CUM89492.1"/>
    <property type="molecule type" value="Genomic_DNA"/>
</dbReference>
<reference evidence="3 4" key="1">
    <citation type="submission" date="2015-09" db="EMBL/GenBank/DDBJ databases">
        <authorList>
            <consortium name="Pathogen Informatics"/>
        </authorList>
    </citation>
    <scope>NUCLEOTIDE SEQUENCE [LARGE SCALE GENOMIC DNA]</scope>
    <source>
        <strain evidence="3 4">2789STDY5834959</strain>
    </source>
</reference>
<evidence type="ECO:0000313" key="4">
    <source>
        <dbReference type="Proteomes" id="UP000095553"/>
    </source>
</evidence>
<name>A0A173SGI9_ANAHA</name>
<dbReference type="Pfam" id="PF13439">
    <property type="entry name" value="Glyco_transf_4"/>
    <property type="match status" value="1"/>
</dbReference>
<dbReference type="CDD" id="cd03812">
    <property type="entry name" value="GT4_CapH-like"/>
    <property type="match status" value="1"/>
</dbReference>
<evidence type="ECO:0000259" key="1">
    <source>
        <dbReference type="Pfam" id="PF00534"/>
    </source>
</evidence>
<sequence>MGEPIRVLQVVTHMNRGGLETMLMNYYRNIDRNKVQFDFLTHRPENEKKDYDDEIRGLGGKIYHMPVLNPFSPSYMKSLDRFFKEHKEYKIVHSHLDCLSAYPLKAAKKNGVPVRIAHSHNTSQEKNLKYLIKDYSKKQIPKYATHLFACGKEAGKWMFGKHKFQIMNNAIDAKKFIYNEEVRKQKRVELGVEDKFVIGHVGRFNLQKNHEFLVKRFADFAKTNEDAILVLIGNGELQEKIKEMAKEYGIETKVKFLGLREDIPQLLQAMDLFLFPSLFEGLPVTLVEAQAAGLPCVISDMITDEIMITDQISKVSLSGNTSLWNQEIAKYRYSKRKNTIEDIIEHGFDIEKNARWLEEFYTNGK</sequence>
<feature type="domain" description="Glycosyltransferase subfamily 4-like N-terminal" evidence="2">
    <location>
        <begin position="17"/>
        <end position="154"/>
    </location>
</feature>